<evidence type="ECO:0000313" key="17">
    <source>
        <dbReference type="EMBL" id="SDS97028.1"/>
    </source>
</evidence>
<sequence>MSRFLSSFILCLFISTSVLAQEAPQTEELNQRIEATNASVETLNSSSLAEPDKRELNELYQSTLNYLKQSVQAKDDQDKLQEEIASAPRETQSIRAQHNQLAKRDNAGNARKDSLQKTELHELEGKLAEQVNQMFTWQNELTAVNGELIAAQTRPERTQASVSDNQKRAQTVAEQLRSLQRQPPTQQSRARIDMLQAERDYLQITNDLLRQKLSGNNVLQDLATQKKNLLSLQIRQIEDDIKVLQDVINEKRRSQSEQAVSDATLPEDESQNQVLQDQSSINRELSEELLSATGQIGDLTRRNIETKQQTEHLSQVDKALEQQIDVLEGSLLLSRILHQQKNALPKVSIDSRIADQIADLRLRQFELTQLSNDLSNPDAYLNNLLLQIPVRQRDALRPGLEQMVNSRVTLVEQLNNNINTLINLAISLQINQRQLQQLSDDLKRTIDDQLFWVASSKPLDMGWLKDFPAQAKRQVDSLHLKQVAGNVVNTIKLHYPWGIFFALFIALYLWRQPSMRHKLNTLHDEVGHFRRDSPWHTPRALGLTIALISPIPLALLFLGLIMHLGNEPAMPALGLALLKLSLAWFVLHLLYRVLDPRGIAARHFHWDDSLVQRLHKLARRLAWIMLPLVLVLGLHGALPQQLGGDALGRAIMMLGMALLAGLLGRMMWRSEPLYHSRILHFSATTVLILAPLALAGLTAWGYHYTAVKLAERFIDSLYLIVLWMLLEGTVVRNLNVAGRRLAYQRAVAKRQAAEAREGQDSEVPSVEVPEMNIQQINQQSLRLAKLALVIAFSIALYFTWADLISAASYLESVTLWQYEGDGLNTGESVPISAGDILSALVTLILTFTLARNLPGLLEILVLSRMELRQGTSYAVTTLLSYVIVGFGLVSSLSSLGVSWDKLQWLVAALGVGLGFGLQEIFANFISGLIILFERPVRIGDVVTIGPLSGTINRIRIRATTITDFDNKEIIVPNKNFVTEQIINWSLQDTITRVIIKVGVAYGSDVAKVRQLLKEIAQNNPRVLKDPEPLVFFLNFSDSTLEHELRVHVKELADRNQATDEINREIDRVFKENGIEIAFRQLDVNLRSSKGLEKLVHSYRVDEPNREQADAIPVKVGDPDPETPAERSDDEPGSGSPPL</sequence>
<dbReference type="Pfam" id="PF21088">
    <property type="entry name" value="MS_channel_1st"/>
    <property type="match status" value="1"/>
</dbReference>
<evidence type="ECO:0000259" key="12">
    <source>
        <dbReference type="Pfam" id="PF00924"/>
    </source>
</evidence>
<feature type="domain" description="Mechanosensitive ion channel MscS C-terminal" evidence="15">
    <location>
        <begin position="994"/>
        <end position="1076"/>
    </location>
</feature>
<evidence type="ECO:0000256" key="3">
    <source>
        <dbReference type="ARBA" id="ARBA00022475"/>
    </source>
</evidence>
<evidence type="ECO:0000256" key="7">
    <source>
        <dbReference type="ARBA" id="ARBA00023136"/>
    </source>
</evidence>
<reference evidence="18" key="1">
    <citation type="submission" date="2016-10" db="EMBL/GenBank/DDBJ databases">
        <authorList>
            <person name="Varghese N."/>
            <person name="Submissions S."/>
        </authorList>
    </citation>
    <scope>NUCLEOTIDE SEQUENCE [LARGE SCALE GENOMIC DNA]</scope>
    <source>
        <strain evidence="18">JCM 14963</strain>
    </source>
</reference>
<keyword evidence="5 11" id="KW-0732">Signal</keyword>
<dbReference type="GO" id="GO:0009992">
    <property type="term" value="P:intracellular water homeostasis"/>
    <property type="evidence" value="ECO:0007669"/>
    <property type="project" value="TreeGrafter"/>
</dbReference>
<dbReference type="Gene3D" id="1.10.287.1260">
    <property type="match status" value="1"/>
</dbReference>
<keyword evidence="7 10" id="KW-0472">Membrane</keyword>
<dbReference type="STRING" id="472181.SAMN05216271_3236"/>
<feature type="coiled-coil region" evidence="8">
    <location>
        <begin position="411"/>
        <end position="448"/>
    </location>
</feature>
<feature type="transmembrane region" description="Helical" evidence="10">
    <location>
        <begin position="786"/>
        <end position="809"/>
    </location>
</feature>
<feature type="transmembrane region" description="Helical" evidence="10">
    <location>
        <begin position="540"/>
        <end position="561"/>
    </location>
</feature>
<dbReference type="Gene3D" id="3.30.70.100">
    <property type="match status" value="1"/>
</dbReference>
<feature type="transmembrane region" description="Helical" evidence="10">
    <location>
        <begin position="650"/>
        <end position="668"/>
    </location>
</feature>
<feature type="transmembrane region" description="Helical" evidence="10">
    <location>
        <begin position="680"/>
        <end position="704"/>
    </location>
</feature>
<dbReference type="Gene3D" id="2.30.30.60">
    <property type="match status" value="1"/>
</dbReference>
<evidence type="ECO:0000259" key="15">
    <source>
        <dbReference type="Pfam" id="PF21082"/>
    </source>
</evidence>
<feature type="compositionally biased region" description="Basic and acidic residues" evidence="9">
    <location>
        <begin position="102"/>
        <end position="112"/>
    </location>
</feature>
<feature type="region of interest" description="Disordered" evidence="9">
    <location>
        <begin position="154"/>
        <end position="188"/>
    </location>
</feature>
<keyword evidence="3" id="KW-1003">Cell membrane</keyword>
<feature type="compositionally biased region" description="Polar residues" evidence="9">
    <location>
        <begin position="89"/>
        <end position="100"/>
    </location>
</feature>
<dbReference type="NCBIfam" id="NF008438">
    <property type="entry name" value="PRK11281.1"/>
    <property type="match status" value="1"/>
</dbReference>
<feature type="transmembrane region" description="Helical" evidence="10">
    <location>
        <begin position="573"/>
        <end position="594"/>
    </location>
</feature>
<feature type="chain" id="PRO_5009264470" evidence="11">
    <location>
        <begin position="21"/>
        <end position="1138"/>
    </location>
</feature>
<feature type="domain" description="Mechanosensitive ion channel MscS" evidence="12">
    <location>
        <begin position="920"/>
        <end position="985"/>
    </location>
</feature>
<evidence type="ECO:0000256" key="2">
    <source>
        <dbReference type="ARBA" id="ARBA00008017"/>
    </source>
</evidence>
<proteinExistence type="inferred from homology"/>
<keyword evidence="8" id="KW-0175">Coiled coil</keyword>
<feature type="transmembrane region" description="Helical" evidence="10">
    <location>
        <begin position="871"/>
        <end position="892"/>
    </location>
</feature>
<dbReference type="RefSeq" id="WP_092287867.1">
    <property type="nucleotide sequence ID" value="NZ_LT629763.1"/>
</dbReference>
<dbReference type="Pfam" id="PF12794">
    <property type="entry name" value="MscS_TM"/>
    <property type="match status" value="1"/>
</dbReference>
<accession>A0A1H1WI40</accession>
<dbReference type="Pfam" id="PF12795">
    <property type="entry name" value="MscS_porin"/>
    <property type="match status" value="1"/>
</dbReference>
<dbReference type="OrthoDB" id="9799209at2"/>
<feature type="compositionally biased region" description="Acidic residues" evidence="9">
    <location>
        <begin position="1118"/>
        <end position="1131"/>
    </location>
</feature>
<feature type="domain" description="Mechanosensitive ion channel MscS porin" evidence="14">
    <location>
        <begin position="41"/>
        <end position="271"/>
    </location>
</feature>
<evidence type="ECO:0000256" key="4">
    <source>
        <dbReference type="ARBA" id="ARBA00022692"/>
    </source>
</evidence>
<dbReference type="InterPro" id="IPR049142">
    <property type="entry name" value="MS_channel_1st"/>
</dbReference>
<comment type="similarity">
    <text evidence="2">Belongs to the MscS (TC 1.A.23) family.</text>
</comment>
<dbReference type="InterPro" id="IPR024393">
    <property type="entry name" value="MscS_porin"/>
</dbReference>
<dbReference type="SUPFAM" id="SSF50182">
    <property type="entry name" value="Sm-like ribonucleoproteins"/>
    <property type="match status" value="1"/>
</dbReference>
<evidence type="ECO:0000259" key="13">
    <source>
        <dbReference type="Pfam" id="PF12794"/>
    </source>
</evidence>
<dbReference type="GO" id="GO:0005886">
    <property type="term" value="C:plasma membrane"/>
    <property type="evidence" value="ECO:0007669"/>
    <property type="project" value="UniProtKB-SubCell"/>
</dbReference>
<dbReference type="InterPro" id="IPR011014">
    <property type="entry name" value="MscS_channel_TM-2"/>
</dbReference>
<dbReference type="InterPro" id="IPR010920">
    <property type="entry name" value="LSM_dom_sf"/>
</dbReference>
<feature type="signal peptide" evidence="11">
    <location>
        <begin position="1"/>
        <end position="20"/>
    </location>
</feature>
<dbReference type="AlphaFoldDB" id="A0A1H1WI40"/>
<dbReference type="Pfam" id="PF21082">
    <property type="entry name" value="MS_channel_3rd"/>
    <property type="match status" value="1"/>
</dbReference>
<evidence type="ECO:0000256" key="8">
    <source>
        <dbReference type="SAM" id="Coils"/>
    </source>
</evidence>
<dbReference type="InterPro" id="IPR023408">
    <property type="entry name" value="MscS_beta-dom_sf"/>
</dbReference>
<evidence type="ECO:0000256" key="1">
    <source>
        <dbReference type="ARBA" id="ARBA00004651"/>
    </source>
</evidence>
<evidence type="ECO:0000256" key="9">
    <source>
        <dbReference type="SAM" id="MobiDB-lite"/>
    </source>
</evidence>
<dbReference type="FunFam" id="1.10.287.1260:FF:000002">
    <property type="entry name" value="Potassium efflux system KefA"/>
    <property type="match status" value="1"/>
</dbReference>
<evidence type="ECO:0000256" key="5">
    <source>
        <dbReference type="ARBA" id="ARBA00022729"/>
    </source>
</evidence>
<feature type="compositionally biased region" description="Polar residues" evidence="9">
    <location>
        <begin position="158"/>
        <end position="188"/>
    </location>
</feature>
<feature type="transmembrane region" description="Helical" evidence="10">
    <location>
        <begin position="829"/>
        <end position="850"/>
    </location>
</feature>
<feature type="region of interest" description="Disordered" evidence="9">
    <location>
        <begin position="1099"/>
        <end position="1138"/>
    </location>
</feature>
<dbReference type="GO" id="GO:0008381">
    <property type="term" value="F:mechanosensitive monoatomic ion channel activity"/>
    <property type="evidence" value="ECO:0007669"/>
    <property type="project" value="UniProtKB-ARBA"/>
</dbReference>
<dbReference type="SUPFAM" id="SSF82861">
    <property type="entry name" value="Mechanosensitive channel protein MscS (YggB), transmembrane region"/>
    <property type="match status" value="1"/>
</dbReference>
<comment type="subcellular location">
    <subcellularLocation>
        <location evidence="1">Cell membrane</location>
        <topology evidence="1">Multi-pass membrane protein</topology>
    </subcellularLocation>
</comment>
<feature type="transmembrane region" description="Helical" evidence="10">
    <location>
        <begin position="716"/>
        <end position="735"/>
    </location>
</feature>
<feature type="domain" description="Mechanosensitive ion channel inner membrane" evidence="13">
    <location>
        <begin position="498"/>
        <end position="816"/>
    </location>
</feature>
<dbReference type="Proteomes" id="UP000243413">
    <property type="component" value="Chromosome I"/>
</dbReference>
<dbReference type="InterPro" id="IPR052702">
    <property type="entry name" value="MscS-like_channel"/>
</dbReference>
<evidence type="ECO:0000256" key="10">
    <source>
        <dbReference type="SAM" id="Phobius"/>
    </source>
</evidence>
<protein>
    <submittedName>
        <fullName evidence="17">Potassium efflux system protein</fullName>
    </submittedName>
</protein>
<evidence type="ECO:0000313" key="18">
    <source>
        <dbReference type="Proteomes" id="UP000243413"/>
    </source>
</evidence>
<feature type="compositionally biased region" description="Basic and acidic residues" evidence="9">
    <location>
        <begin position="1099"/>
        <end position="1108"/>
    </location>
</feature>
<feature type="region of interest" description="Disordered" evidence="9">
    <location>
        <begin position="252"/>
        <end position="273"/>
    </location>
</feature>
<evidence type="ECO:0000256" key="11">
    <source>
        <dbReference type="SAM" id="SignalP"/>
    </source>
</evidence>
<dbReference type="PANTHER" id="PTHR30347">
    <property type="entry name" value="POTASSIUM CHANNEL RELATED"/>
    <property type="match status" value="1"/>
</dbReference>
<evidence type="ECO:0000259" key="16">
    <source>
        <dbReference type="Pfam" id="PF21088"/>
    </source>
</evidence>
<evidence type="ECO:0000256" key="6">
    <source>
        <dbReference type="ARBA" id="ARBA00022989"/>
    </source>
</evidence>
<feature type="transmembrane region" description="Helical" evidence="10">
    <location>
        <begin position="493"/>
        <end position="510"/>
    </location>
</feature>
<name>A0A1H1WI40_9GAMM</name>
<evidence type="ECO:0000259" key="14">
    <source>
        <dbReference type="Pfam" id="PF12795"/>
    </source>
</evidence>
<feature type="transmembrane region" description="Helical" evidence="10">
    <location>
        <begin position="621"/>
        <end position="638"/>
    </location>
</feature>
<gene>
    <name evidence="17" type="ORF">SAMN05216271_3236</name>
</gene>
<dbReference type="PANTHER" id="PTHR30347:SF1">
    <property type="entry name" value="MECHANOSENSITIVE CHANNEL MSCK"/>
    <property type="match status" value="1"/>
</dbReference>
<organism evidence="17 18">
    <name type="scientific">Halopseudomonas sabulinigri</name>
    <dbReference type="NCBI Taxonomy" id="472181"/>
    <lineage>
        <taxon>Bacteria</taxon>
        <taxon>Pseudomonadati</taxon>
        <taxon>Pseudomonadota</taxon>
        <taxon>Gammaproteobacteria</taxon>
        <taxon>Pseudomonadales</taxon>
        <taxon>Pseudomonadaceae</taxon>
        <taxon>Halopseudomonas</taxon>
    </lineage>
</organism>
<dbReference type="SUPFAM" id="SSF82689">
    <property type="entry name" value="Mechanosensitive channel protein MscS (YggB), C-terminal domain"/>
    <property type="match status" value="1"/>
</dbReference>
<keyword evidence="6 10" id="KW-1133">Transmembrane helix</keyword>
<dbReference type="Pfam" id="PF00924">
    <property type="entry name" value="MS_channel_2nd"/>
    <property type="match status" value="1"/>
</dbReference>
<dbReference type="InterPro" id="IPR006685">
    <property type="entry name" value="MscS_channel_2nd"/>
</dbReference>
<feature type="region of interest" description="Disordered" evidence="9">
    <location>
        <begin position="86"/>
        <end position="112"/>
    </location>
</feature>
<keyword evidence="4 10" id="KW-0812">Transmembrane</keyword>
<feature type="transmembrane region" description="Helical" evidence="10">
    <location>
        <begin position="904"/>
        <end position="932"/>
    </location>
</feature>
<dbReference type="InterPro" id="IPR025692">
    <property type="entry name" value="MscS_IM_dom1"/>
</dbReference>
<dbReference type="EMBL" id="LT629763">
    <property type="protein sequence ID" value="SDS97028.1"/>
    <property type="molecule type" value="Genomic_DNA"/>
</dbReference>
<feature type="domain" description="Mechanosensitive ion channel transmembrane helices 2/3" evidence="16">
    <location>
        <begin position="877"/>
        <end position="918"/>
    </location>
</feature>
<dbReference type="InterPro" id="IPR049278">
    <property type="entry name" value="MS_channel_C"/>
</dbReference>
<dbReference type="InterPro" id="IPR011066">
    <property type="entry name" value="MscS_channel_C_sf"/>
</dbReference>